<protein>
    <submittedName>
        <fullName evidence="1">Uncharacterized protein</fullName>
    </submittedName>
</protein>
<comment type="caution">
    <text evidence="1">The sequence shown here is derived from an EMBL/GenBank/DDBJ whole genome shotgun (WGS) entry which is preliminary data.</text>
</comment>
<name>A0A6L3T735_9HYPH</name>
<sequence>MNHENDKSAVVLINSDSQYLKDYKKSIKRWVNLFVAAQRDYVASAPIIEISAKESERTETLSGSSKA</sequence>
<reference evidence="1 2" key="1">
    <citation type="submission" date="2019-09" db="EMBL/GenBank/DDBJ databases">
        <title>YIM 48816 draft genome.</title>
        <authorList>
            <person name="Jiang L."/>
        </authorList>
    </citation>
    <scope>NUCLEOTIDE SEQUENCE [LARGE SCALE GENOMIC DNA]</scope>
    <source>
        <strain evidence="1 2">YIM 48816</strain>
    </source>
</reference>
<dbReference type="Proteomes" id="UP000474159">
    <property type="component" value="Unassembled WGS sequence"/>
</dbReference>
<dbReference type="RefSeq" id="WP_150997041.1">
    <property type="nucleotide sequence ID" value="NZ_BPQY01000622.1"/>
</dbReference>
<dbReference type="AlphaFoldDB" id="A0A6L3T735"/>
<organism evidence="1 2">
    <name type="scientific">Methylobacterium soli</name>
    <dbReference type="NCBI Taxonomy" id="553447"/>
    <lineage>
        <taxon>Bacteria</taxon>
        <taxon>Pseudomonadati</taxon>
        <taxon>Pseudomonadota</taxon>
        <taxon>Alphaproteobacteria</taxon>
        <taxon>Hyphomicrobiales</taxon>
        <taxon>Methylobacteriaceae</taxon>
        <taxon>Methylobacterium</taxon>
    </lineage>
</organism>
<gene>
    <name evidence="1" type="ORF">F6X53_02905</name>
</gene>
<accession>A0A6L3T735</accession>
<keyword evidence="2" id="KW-1185">Reference proteome</keyword>
<evidence type="ECO:0000313" key="1">
    <source>
        <dbReference type="EMBL" id="KAB1081272.1"/>
    </source>
</evidence>
<proteinExistence type="predicted"/>
<dbReference type="EMBL" id="VZZK01000002">
    <property type="protein sequence ID" value="KAB1081272.1"/>
    <property type="molecule type" value="Genomic_DNA"/>
</dbReference>
<evidence type="ECO:0000313" key="2">
    <source>
        <dbReference type="Proteomes" id="UP000474159"/>
    </source>
</evidence>